<keyword evidence="6 11" id="KW-0472">Membrane</keyword>
<feature type="transmembrane region" description="Helical" evidence="11">
    <location>
        <begin position="283"/>
        <end position="303"/>
    </location>
</feature>
<comment type="function">
    <text evidence="7">Catalyzes the glycosylation of 4,4'-diaponeurosporenoate, i.e. the esterification of glucose at the C1'' position with the carboxyl group of 4,4'-diaponeurosporenic acid, to form glycosyl-4,4'-diaponeurosporenoate. This is a step in the biosynthesis of staphyloxanthin, an orange pigment present in most staphylococci strains.</text>
</comment>
<protein>
    <recommendedName>
        <fullName evidence="10">4,4'-diaponeurosporenoate glycosyltransferase</fullName>
    </recommendedName>
</protein>
<sequence>MVFLQVIAVLVFAYWVVMTVLNVRGLRMIPELTGGTVAGEQPLVSVIVAGKDEEAAIERTIESLLALEYQNYELIVVDDRSEDRTGEIVDKVQQRAAEAGSKIRFEVIHIEHLPQGWLGKNHALYRGYQLARGEYILFTDADVRFERNALGTAMAFALKERADHVTMTPTMEAGSFWLRAFVHYFLFSLCLVMRPWLPNVDTQDKVGFGIGAFNLISRKAYEGIGTHRALRMRPDDDLQLGTMVKQAGLRQRLVTGTKLLTVEWYPTLGEAIRGLEKNTFAGLNYSILMVIVGVLGQLLAFFLPFVAWLVLGWAGLLYAASVVMMAYLYLRYTRTLSPYRGEEAVALPLTALLFVYIIVRSTYLTLSQGGIYWRGTFYPLKELKKMKQGRGIL</sequence>
<comment type="subcellular location">
    <subcellularLocation>
        <location evidence="1">Cell membrane</location>
    </subcellularLocation>
</comment>
<evidence type="ECO:0000256" key="7">
    <source>
        <dbReference type="ARBA" id="ARBA00037281"/>
    </source>
</evidence>
<evidence type="ECO:0000256" key="2">
    <source>
        <dbReference type="ARBA" id="ARBA00022475"/>
    </source>
</evidence>
<proteinExistence type="inferred from homology"/>
<dbReference type="CDD" id="cd06423">
    <property type="entry name" value="CESA_like"/>
    <property type="match status" value="1"/>
</dbReference>
<dbReference type="PANTHER" id="PTHR43646">
    <property type="entry name" value="GLYCOSYLTRANSFERASE"/>
    <property type="match status" value="1"/>
</dbReference>
<dbReference type="InterPro" id="IPR001173">
    <property type="entry name" value="Glyco_trans_2-like"/>
</dbReference>
<dbReference type="Pfam" id="PF00535">
    <property type="entry name" value="Glycos_transf_2"/>
    <property type="match status" value="1"/>
</dbReference>
<keyword evidence="3" id="KW-0328">Glycosyltransferase</keyword>
<evidence type="ECO:0000256" key="3">
    <source>
        <dbReference type="ARBA" id="ARBA00022676"/>
    </source>
</evidence>
<keyword evidence="14" id="KW-1185">Reference proteome</keyword>
<organism evidence="13 14">
    <name type="scientific">Tumebacillus avium</name>
    <dbReference type="NCBI Taxonomy" id="1903704"/>
    <lineage>
        <taxon>Bacteria</taxon>
        <taxon>Bacillati</taxon>
        <taxon>Bacillota</taxon>
        <taxon>Bacilli</taxon>
        <taxon>Bacillales</taxon>
        <taxon>Alicyclobacillaceae</taxon>
        <taxon>Tumebacillus</taxon>
    </lineage>
</organism>
<accession>A0A1Y0IPV1</accession>
<feature type="transmembrane region" description="Helical" evidence="11">
    <location>
        <begin position="345"/>
        <end position="366"/>
    </location>
</feature>
<evidence type="ECO:0000313" key="13">
    <source>
        <dbReference type="EMBL" id="ARU62069.1"/>
    </source>
</evidence>
<keyword evidence="11" id="KW-1133">Transmembrane helix</keyword>
<evidence type="ECO:0000256" key="6">
    <source>
        <dbReference type="ARBA" id="ARBA00023136"/>
    </source>
</evidence>
<dbReference type="GO" id="GO:0016117">
    <property type="term" value="P:carotenoid biosynthetic process"/>
    <property type="evidence" value="ECO:0007669"/>
    <property type="project" value="UniProtKB-KW"/>
</dbReference>
<dbReference type="OrthoDB" id="9800276at2"/>
<dbReference type="Gene3D" id="3.90.550.10">
    <property type="entry name" value="Spore Coat Polysaccharide Biosynthesis Protein SpsA, Chain A"/>
    <property type="match status" value="1"/>
</dbReference>
<dbReference type="RefSeq" id="WP_087457434.1">
    <property type="nucleotide sequence ID" value="NZ_CP021434.1"/>
</dbReference>
<evidence type="ECO:0000259" key="12">
    <source>
        <dbReference type="Pfam" id="PF00535"/>
    </source>
</evidence>
<evidence type="ECO:0000256" key="4">
    <source>
        <dbReference type="ARBA" id="ARBA00022679"/>
    </source>
</evidence>
<evidence type="ECO:0000256" key="5">
    <source>
        <dbReference type="ARBA" id="ARBA00022746"/>
    </source>
</evidence>
<dbReference type="GO" id="GO:0016757">
    <property type="term" value="F:glycosyltransferase activity"/>
    <property type="evidence" value="ECO:0007669"/>
    <property type="project" value="UniProtKB-KW"/>
</dbReference>
<feature type="domain" description="Glycosyltransferase 2-like" evidence="12">
    <location>
        <begin position="45"/>
        <end position="222"/>
    </location>
</feature>
<evidence type="ECO:0000313" key="14">
    <source>
        <dbReference type="Proteomes" id="UP000195437"/>
    </source>
</evidence>
<dbReference type="SUPFAM" id="SSF53448">
    <property type="entry name" value="Nucleotide-diphospho-sugar transferases"/>
    <property type="match status" value="1"/>
</dbReference>
<gene>
    <name evidence="13" type="ORF">CBW65_14425</name>
</gene>
<keyword evidence="4" id="KW-0808">Transferase</keyword>
<comment type="pathway">
    <text evidence="8">Carotenoid biosynthesis; staphyloxanthin biosynthesis; staphyloxanthin from farnesyl diphosphate: step 4/5.</text>
</comment>
<dbReference type="PANTHER" id="PTHR43646:SF2">
    <property type="entry name" value="GLYCOSYLTRANSFERASE 2-LIKE DOMAIN-CONTAINING PROTEIN"/>
    <property type="match status" value="1"/>
</dbReference>
<feature type="transmembrane region" description="Helical" evidence="11">
    <location>
        <begin position="310"/>
        <end position="330"/>
    </location>
</feature>
<evidence type="ECO:0000256" key="10">
    <source>
        <dbReference type="ARBA" id="ARBA00040345"/>
    </source>
</evidence>
<dbReference type="EMBL" id="CP021434">
    <property type="protein sequence ID" value="ARU62069.1"/>
    <property type="molecule type" value="Genomic_DNA"/>
</dbReference>
<feature type="transmembrane region" description="Helical" evidence="11">
    <location>
        <begin position="6"/>
        <end position="23"/>
    </location>
</feature>
<feature type="transmembrane region" description="Helical" evidence="11">
    <location>
        <begin position="176"/>
        <end position="197"/>
    </location>
</feature>
<name>A0A1Y0IPV1_9BACL</name>
<dbReference type="KEGG" id="tum:CBW65_14425"/>
<keyword evidence="2" id="KW-1003">Cell membrane</keyword>
<evidence type="ECO:0000256" key="11">
    <source>
        <dbReference type="SAM" id="Phobius"/>
    </source>
</evidence>
<comment type="similarity">
    <text evidence="9">Belongs to the glycosyltransferase 2 family. CrtQ subfamily.</text>
</comment>
<keyword evidence="11" id="KW-0812">Transmembrane</keyword>
<keyword evidence="5" id="KW-0125">Carotenoid biosynthesis</keyword>
<dbReference type="Proteomes" id="UP000195437">
    <property type="component" value="Chromosome"/>
</dbReference>
<evidence type="ECO:0000256" key="1">
    <source>
        <dbReference type="ARBA" id="ARBA00004236"/>
    </source>
</evidence>
<dbReference type="AlphaFoldDB" id="A0A1Y0IPV1"/>
<dbReference type="InterPro" id="IPR029044">
    <property type="entry name" value="Nucleotide-diphossugar_trans"/>
</dbReference>
<evidence type="ECO:0000256" key="9">
    <source>
        <dbReference type="ARBA" id="ARBA00038120"/>
    </source>
</evidence>
<evidence type="ECO:0000256" key="8">
    <source>
        <dbReference type="ARBA" id="ARBA00037904"/>
    </source>
</evidence>
<reference evidence="14" key="1">
    <citation type="submission" date="2017-05" db="EMBL/GenBank/DDBJ databases">
        <authorList>
            <person name="Sung H."/>
        </authorList>
    </citation>
    <scope>NUCLEOTIDE SEQUENCE [LARGE SCALE GENOMIC DNA]</scope>
    <source>
        <strain evidence="14">AR23208</strain>
    </source>
</reference>
<dbReference type="GO" id="GO:0005886">
    <property type="term" value="C:plasma membrane"/>
    <property type="evidence" value="ECO:0007669"/>
    <property type="project" value="UniProtKB-SubCell"/>
</dbReference>